<evidence type="ECO:0000313" key="8">
    <source>
        <dbReference type="Proteomes" id="UP000434639"/>
    </source>
</evidence>
<comment type="caution">
    <text evidence="7">The sequence shown here is derived from an EMBL/GenBank/DDBJ whole genome shotgun (WGS) entry which is preliminary data.</text>
</comment>
<keyword evidence="5 6" id="KW-0472">Membrane</keyword>
<feature type="transmembrane region" description="Helical" evidence="6">
    <location>
        <begin position="197"/>
        <end position="213"/>
    </location>
</feature>
<dbReference type="Pfam" id="PF03073">
    <property type="entry name" value="TspO_MBR"/>
    <property type="match status" value="1"/>
</dbReference>
<evidence type="ECO:0000256" key="6">
    <source>
        <dbReference type="SAM" id="Phobius"/>
    </source>
</evidence>
<feature type="transmembrane region" description="Helical" evidence="6">
    <location>
        <begin position="82"/>
        <end position="99"/>
    </location>
</feature>
<dbReference type="Gene3D" id="1.20.1260.100">
    <property type="entry name" value="TspO/MBR protein"/>
    <property type="match status" value="1"/>
</dbReference>
<gene>
    <name evidence="7" type="ORF">GKZ89_13030</name>
</gene>
<evidence type="ECO:0000256" key="5">
    <source>
        <dbReference type="ARBA" id="ARBA00023136"/>
    </source>
</evidence>
<dbReference type="InterPro" id="IPR004307">
    <property type="entry name" value="TspO_MBR"/>
</dbReference>
<keyword evidence="4 6" id="KW-1133">Transmembrane helix</keyword>
<evidence type="ECO:0000313" key="7">
    <source>
        <dbReference type="EMBL" id="MTH54328.1"/>
    </source>
</evidence>
<keyword evidence="8" id="KW-1185">Reference proteome</keyword>
<dbReference type="RefSeq" id="WP_155112843.1">
    <property type="nucleotide sequence ID" value="NZ_WMIB01000013.1"/>
</dbReference>
<feature type="transmembrane region" description="Helical" evidence="6">
    <location>
        <begin position="48"/>
        <end position="70"/>
    </location>
</feature>
<dbReference type="PANTHER" id="PTHR33802">
    <property type="entry name" value="SI:CH211-161H7.5-RELATED"/>
    <property type="match status" value="1"/>
</dbReference>
<keyword evidence="3 6" id="KW-0812">Transmembrane</keyword>
<sequence length="251" mass="27501">MIKRIAIINVLAYIVMVGMNILANALPINGQTTGEVSAGVPVLFEPASYAFSIWSVIYLLLAIWVIRAFFVSAAEKQVYQDIGYTFAANALLNALWIVLFHYELFNLAAIVIFGMLFTLIKMYSIIERSGISSFFLKVPVSIYMAWISVASIVNVFIIFKSNGISSFLGLGELAWTLIMLVVTGILGAYMIVNRNDLAYGLVLIWATAAIAVNRMEDVPLAAKTAVTVAVLLGILIVIKGAFMLFGRGKKR</sequence>
<dbReference type="AlphaFoldDB" id="A0A7X2V5R0"/>
<dbReference type="EMBL" id="WMIB01000013">
    <property type="protein sequence ID" value="MTH54328.1"/>
    <property type="molecule type" value="Genomic_DNA"/>
</dbReference>
<evidence type="ECO:0000256" key="2">
    <source>
        <dbReference type="ARBA" id="ARBA00007524"/>
    </source>
</evidence>
<feature type="transmembrane region" description="Helical" evidence="6">
    <location>
        <begin position="138"/>
        <end position="161"/>
    </location>
</feature>
<feature type="transmembrane region" description="Helical" evidence="6">
    <location>
        <begin position="7"/>
        <end position="28"/>
    </location>
</feature>
<organism evidence="7 8">
    <name type="scientific">Metabacillus mangrovi</name>
    <dbReference type="NCBI Taxonomy" id="1491830"/>
    <lineage>
        <taxon>Bacteria</taxon>
        <taxon>Bacillati</taxon>
        <taxon>Bacillota</taxon>
        <taxon>Bacilli</taxon>
        <taxon>Bacillales</taxon>
        <taxon>Bacillaceae</taxon>
        <taxon>Metabacillus</taxon>
    </lineage>
</organism>
<dbReference type="GO" id="GO:0016020">
    <property type="term" value="C:membrane"/>
    <property type="evidence" value="ECO:0007669"/>
    <property type="project" value="UniProtKB-SubCell"/>
</dbReference>
<dbReference type="PANTHER" id="PTHR33802:SF1">
    <property type="entry name" value="XK-RELATED PROTEIN"/>
    <property type="match status" value="1"/>
</dbReference>
<feature type="transmembrane region" description="Helical" evidence="6">
    <location>
        <begin position="225"/>
        <end position="245"/>
    </location>
</feature>
<name>A0A7X2V5R0_9BACI</name>
<dbReference type="InterPro" id="IPR038330">
    <property type="entry name" value="TspO/MBR-related_sf"/>
</dbReference>
<reference evidence="7 8" key="1">
    <citation type="journal article" date="2017" name="Int. J. Syst. Evol. Microbiol.">
        <title>Bacillus mangrovi sp. nov., isolated from a sediment sample from a mangrove forest.</title>
        <authorList>
            <person name="Gupta V."/>
            <person name="Singh P.K."/>
            <person name="Korpole S."/>
            <person name="Tanuku N.R.S."/>
            <person name="Pinnaka A.K."/>
        </authorList>
    </citation>
    <scope>NUCLEOTIDE SEQUENCE [LARGE SCALE GENOMIC DNA]</scope>
    <source>
        <strain evidence="7 8">KCTC 33872</strain>
    </source>
</reference>
<evidence type="ECO:0000256" key="1">
    <source>
        <dbReference type="ARBA" id="ARBA00004141"/>
    </source>
</evidence>
<evidence type="ECO:0000256" key="4">
    <source>
        <dbReference type="ARBA" id="ARBA00022989"/>
    </source>
</evidence>
<dbReference type="OrthoDB" id="5189031at2"/>
<comment type="similarity">
    <text evidence="2">Belongs to the TspO/BZRP family.</text>
</comment>
<accession>A0A7X2V5R0</accession>
<evidence type="ECO:0000256" key="3">
    <source>
        <dbReference type="ARBA" id="ARBA00022692"/>
    </source>
</evidence>
<dbReference type="Proteomes" id="UP000434639">
    <property type="component" value="Unassembled WGS sequence"/>
</dbReference>
<feature type="transmembrane region" description="Helical" evidence="6">
    <location>
        <begin position="105"/>
        <end position="126"/>
    </location>
</feature>
<comment type="subcellular location">
    <subcellularLocation>
        <location evidence="1">Membrane</location>
        <topology evidence="1">Multi-pass membrane protein</topology>
    </subcellularLocation>
</comment>
<protein>
    <submittedName>
        <fullName evidence="7">Tryptophan-rich sensory protein</fullName>
    </submittedName>
</protein>
<proteinExistence type="inferred from homology"/>
<feature type="transmembrane region" description="Helical" evidence="6">
    <location>
        <begin position="173"/>
        <end position="192"/>
    </location>
</feature>